<dbReference type="InterPro" id="IPR017972">
    <property type="entry name" value="Cyt_P450_CS"/>
</dbReference>
<dbReference type="Pfam" id="PF00067">
    <property type="entry name" value="p450"/>
    <property type="match status" value="1"/>
</dbReference>
<dbReference type="GO" id="GO:0020037">
    <property type="term" value="F:heme binding"/>
    <property type="evidence" value="ECO:0007669"/>
    <property type="project" value="InterPro"/>
</dbReference>
<dbReference type="InterPro" id="IPR001128">
    <property type="entry name" value="Cyt_P450"/>
</dbReference>
<keyword evidence="3 7" id="KW-0479">Metal-binding</keyword>
<accession>A0A9W6UUZ6</accession>
<dbReference type="PRINTS" id="PR00359">
    <property type="entry name" value="BP450"/>
</dbReference>
<evidence type="ECO:0000256" key="5">
    <source>
        <dbReference type="ARBA" id="ARBA00023004"/>
    </source>
</evidence>
<dbReference type="Proteomes" id="UP001165124">
    <property type="component" value="Unassembled WGS sequence"/>
</dbReference>
<gene>
    <name evidence="9" type="ORF">Arub01_34050</name>
</gene>
<evidence type="ECO:0000256" key="7">
    <source>
        <dbReference type="RuleBase" id="RU000461"/>
    </source>
</evidence>
<evidence type="ECO:0000256" key="8">
    <source>
        <dbReference type="SAM" id="MobiDB-lite"/>
    </source>
</evidence>
<dbReference type="GO" id="GO:0016705">
    <property type="term" value="F:oxidoreductase activity, acting on paired donors, with incorporation or reduction of molecular oxygen"/>
    <property type="evidence" value="ECO:0007669"/>
    <property type="project" value="InterPro"/>
</dbReference>
<keyword evidence="6 7" id="KW-0503">Monooxygenase</keyword>
<dbReference type="RefSeq" id="WP_083950768.1">
    <property type="nucleotide sequence ID" value="NZ_BSRZ01000008.1"/>
</dbReference>
<organism evidence="9 10">
    <name type="scientific">Actinomadura rubrobrunea</name>
    <dbReference type="NCBI Taxonomy" id="115335"/>
    <lineage>
        <taxon>Bacteria</taxon>
        <taxon>Bacillati</taxon>
        <taxon>Actinomycetota</taxon>
        <taxon>Actinomycetes</taxon>
        <taxon>Streptosporangiales</taxon>
        <taxon>Thermomonosporaceae</taxon>
        <taxon>Actinomadura</taxon>
    </lineage>
</organism>
<evidence type="ECO:0000256" key="2">
    <source>
        <dbReference type="ARBA" id="ARBA00022617"/>
    </source>
</evidence>
<evidence type="ECO:0000256" key="6">
    <source>
        <dbReference type="ARBA" id="ARBA00023033"/>
    </source>
</evidence>
<dbReference type="EMBL" id="BSRZ01000008">
    <property type="protein sequence ID" value="GLW65161.1"/>
    <property type="molecule type" value="Genomic_DNA"/>
</dbReference>
<keyword evidence="10" id="KW-1185">Reference proteome</keyword>
<dbReference type="GO" id="GO:0004497">
    <property type="term" value="F:monooxygenase activity"/>
    <property type="evidence" value="ECO:0007669"/>
    <property type="project" value="UniProtKB-KW"/>
</dbReference>
<feature type="region of interest" description="Disordered" evidence="8">
    <location>
        <begin position="1"/>
        <end position="23"/>
    </location>
</feature>
<protein>
    <submittedName>
        <fullName evidence="9">Cytochrome P450</fullName>
    </submittedName>
</protein>
<evidence type="ECO:0000313" key="9">
    <source>
        <dbReference type="EMBL" id="GLW65161.1"/>
    </source>
</evidence>
<dbReference type="InterPro" id="IPR002397">
    <property type="entry name" value="Cyt_P450_B"/>
</dbReference>
<keyword evidence="5 7" id="KW-0408">Iron</keyword>
<dbReference type="PROSITE" id="PS00086">
    <property type="entry name" value="CYTOCHROME_P450"/>
    <property type="match status" value="1"/>
</dbReference>
<keyword evidence="2 7" id="KW-0349">Heme</keyword>
<dbReference type="GO" id="GO:0005506">
    <property type="term" value="F:iron ion binding"/>
    <property type="evidence" value="ECO:0007669"/>
    <property type="project" value="InterPro"/>
</dbReference>
<evidence type="ECO:0000256" key="4">
    <source>
        <dbReference type="ARBA" id="ARBA00023002"/>
    </source>
</evidence>
<dbReference type="SUPFAM" id="SSF48264">
    <property type="entry name" value="Cytochrome P450"/>
    <property type="match status" value="1"/>
</dbReference>
<dbReference type="FunFam" id="1.10.630.10:FF:000018">
    <property type="entry name" value="Cytochrome P450 monooxygenase"/>
    <property type="match status" value="1"/>
</dbReference>
<dbReference type="AlphaFoldDB" id="A0A9W6UUZ6"/>
<comment type="caution">
    <text evidence="9">The sequence shown here is derived from an EMBL/GenBank/DDBJ whole genome shotgun (WGS) entry which is preliminary data.</text>
</comment>
<evidence type="ECO:0000256" key="3">
    <source>
        <dbReference type="ARBA" id="ARBA00022723"/>
    </source>
</evidence>
<sequence>MTDAAVSQTATAPDGPPPAVGDGRATLAWLTAKRDAAPLWHDETTGSFHVFGHPEMIEILSDPATFSSDFSAMAPPPDPDVPNFMEASLTVTDPPRHGQLRKLVSQAFTPRMVDRLRTRISEVTGELLDAVGDRDRFDLVGDVAYPLPVIVIAEMLGIPAADRDLFRHWAELLLSNSENTQVGTLGEAGYTGDRAEQLRRMSDYLLEHARERRKQPRDDLIGRLVAAEVDGERLTDQQIINFSAFLLLAGHLTTTLLLGNAMLAFGEHPDQVTAVRDDPGLIPAAIEEVLRYRPPVVFLYRLTKQPATIGGVEIPAGRIVVCWIMSANRDERVFTAAERFDVGRQPNPHLTFSHGIHFCLGAPLARAESAIALRALLDRFADIRCGTPVYHQKPDIFGVRELPLDVRRA</sequence>
<dbReference type="PANTHER" id="PTHR46696">
    <property type="entry name" value="P450, PUTATIVE (EUROFUNG)-RELATED"/>
    <property type="match status" value="1"/>
</dbReference>
<name>A0A9W6UUZ6_9ACTN</name>
<dbReference type="CDD" id="cd11032">
    <property type="entry name" value="P450_EryK-like"/>
    <property type="match status" value="1"/>
</dbReference>
<keyword evidence="4 7" id="KW-0560">Oxidoreductase</keyword>
<proteinExistence type="inferred from homology"/>
<comment type="similarity">
    <text evidence="1 7">Belongs to the cytochrome P450 family.</text>
</comment>
<reference evidence="9" key="1">
    <citation type="submission" date="2023-02" db="EMBL/GenBank/DDBJ databases">
        <title>Actinomadura rubrobrunea NBRC 14622.</title>
        <authorList>
            <person name="Ichikawa N."/>
            <person name="Sato H."/>
            <person name="Tonouchi N."/>
        </authorList>
    </citation>
    <scope>NUCLEOTIDE SEQUENCE</scope>
    <source>
        <strain evidence="9">NBRC 14622</strain>
    </source>
</reference>
<evidence type="ECO:0000256" key="1">
    <source>
        <dbReference type="ARBA" id="ARBA00010617"/>
    </source>
</evidence>
<dbReference type="InterPro" id="IPR036396">
    <property type="entry name" value="Cyt_P450_sf"/>
</dbReference>
<dbReference type="PANTHER" id="PTHR46696:SF1">
    <property type="entry name" value="CYTOCHROME P450 YJIB-RELATED"/>
    <property type="match status" value="1"/>
</dbReference>
<evidence type="ECO:0000313" key="10">
    <source>
        <dbReference type="Proteomes" id="UP001165124"/>
    </source>
</evidence>
<dbReference type="Gene3D" id="1.10.630.10">
    <property type="entry name" value="Cytochrome P450"/>
    <property type="match status" value="1"/>
</dbReference>